<organism evidence="1 2">
    <name type="scientific">Melipona bicolor</name>
    <dbReference type="NCBI Taxonomy" id="60889"/>
    <lineage>
        <taxon>Eukaryota</taxon>
        <taxon>Metazoa</taxon>
        <taxon>Ecdysozoa</taxon>
        <taxon>Arthropoda</taxon>
        <taxon>Hexapoda</taxon>
        <taxon>Insecta</taxon>
        <taxon>Pterygota</taxon>
        <taxon>Neoptera</taxon>
        <taxon>Endopterygota</taxon>
        <taxon>Hymenoptera</taxon>
        <taxon>Apocrita</taxon>
        <taxon>Aculeata</taxon>
        <taxon>Apoidea</taxon>
        <taxon>Anthophila</taxon>
        <taxon>Apidae</taxon>
        <taxon>Melipona</taxon>
    </lineage>
</organism>
<feature type="non-terminal residue" evidence="1">
    <location>
        <position position="96"/>
    </location>
</feature>
<proteinExistence type="predicted"/>
<gene>
    <name evidence="1" type="ORF">K0M31_003320</name>
</gene>
<evidence type="ECO:0000313" key="1">
    <source>
        <dbReference type="EMBL" id="KAK1127828.1"/>
    </source>
</evidence>
<reference evidence="1" key="1">
    <citation type="submission" date="2021-10" db="EMBL/GenBank/DDBJ databases">
        <title>Melipona bicolor Genome sequencing and assembly.</title>
        <authorList>
            <person name="Araujo N.S."/>
            <person name="Arias M.C."/>
        </authorList>
    </citation>
    <scope>NUCLEOTIDE SEQUENCE</scope>
    <source>
        <strain evidence="1">USP_2M_L1-L4_2017</strain>
        <tissue evidence="1">Whole body</tissue>
    </source>
</reference>
<dbReference type="AlphaFoldDB" id="A0AA40FYS5"/>
<name>A0AA40FYS5_9HYME</name>
<dbReference type="Proteomes" id="UP001177670">
    <property type="component" value="Unassembled WGS sequence"/>
</dbReference>
<accession>A0AA40FYS5</accession>
<keyword evidence="2" id="KW-1185">Reference proteome</keyword>
<sequence>MDHSVYTPFVVKEFNVKRSSNCRVSIAQFQAEVRKFRDESFEELGPDRRSSGTLKLAALAAERVSGEFWVFGTLSSRVRGEFHRATTTRRKAPFAP</sequence>
<protein>
    <submittedName>
        <fullName evidence="1">Uncharacterized protein</fullName>
    </submittedName>
</protein>
<comment type="caution">
    <text evidence="1">The sequence shown here is derived from an EMBL/GenBank/DDBJ whole genome shotgun (WGS) entry which is preliminary data.</text>
</comment>
<dbReference type="EMBL" id="JAHYIQ010000011">
    <property type="protein sequence ID" value="KAK1127828.1"/>
    <property type="molecule type" value="Genomic_DNA"/>
</dbReference>
<evidence type="ECO:0000313" key="2">
    <source>
        <dbReference type="Proteomes" id="UP001177670"/>
    </source>
</evidence>